<feature type="transmembrane region" description="Helical" evidence="9">
    <location>
        <begin position="515"/>
        <end position="533"/>
    </location>
</feature>
<dbReference type="OrthoDB" id="9804277at2"/>
<dbReference type="PANTHER" id="PTHR38686">
    <property type="entry name" value="APOLIPOPROTEIN N-ACYLTRANSFERASE"/>
    <property type="match status" value="1"/>
</dbReference>
<evidence type="ECO:0000256" key="1">
    <source>
        <dbReference type="ARBA" id="ARBA00004651"/>
    </source>
</evidence>
<keyword evidence="3 9" id="KW-1003">Cell membrane</keyword>
<evidence type="ECO:0000256" key="7">
    <source>
        <dbReference type="ARBA" id="ARBA00023136"/>
    </source>
</evidence>
<evidence type="ECO:0000256" key="9">
    <source>
        <dbReference type="HAMAP-Rule" id="MF_01148"/>
    </source>
</evidence>
<evidence type="ECO:0000256" key="5">
    <source>
        <dbReference type="ARBA" id="ARBA00022692"/>
    </source>
</evidence>
<dbReference type="PANTHER" id="PTHR38686:SF1">
    <property type="entry name" value="APOLIPOPROTEIN N-ACYLTRANSFERASE"/>
    <property type="match status" value="1"/>
</dbReference>
<evidence type="ECO:0000256" key="4">
    <source>
        <dbReference type="ARBA" id="ARBA00022679"/>
    </source>
</evidence>
<protein>
    <recommendedName>
        <fullName evidence="9">Apolipoprotein N-acyltransferase</fullName>
        <shortName evidence="9">ALP N-acyltransferase</shortName>
        <ecNumber evidence="9">2.3.1.269</ecNumber>
    </recommendedName>
</protein>
<dbReference type="InterPro" id="IPR036526">
    <property type="entry name" value="C-N_Hydrolase_sf"/>
</dbReference>
<evidence type="ECO:0000259" key="10">
    <source>
        <dbReference type="PROSITE" id="PS50263"/>
    </source>
</evidence>
<dbReference type="RefSeq" id="WP_128535271.1">
    <property type="nucleotide sequence ID" value="NZ_SBIW01000008.1"/>
</dbReference>
<dbReference type="GO" id="GO:0016410">
    <property type="term" value="F:N-acyltransferase activity"/>
    <property type="evidence" value="ECO:0007669"/>
    <property type="project" value="UniProtKB-UniRule"/>
</dbReference>
<keyword evidence="4 9" id="KW-0808">Transferase</keyword>
<keyword evidence="11" id="KW-0449">Lipoprotein</keyword>
<keyword evidence="7 9" id="KW-0472">Membrane</keyword>
<comment type="caution">
    <text evidence="11">The sequence shown here is derived from an EMBL/GenBank/DDBJ whole genome shotgun (WGS) entry which is preliminary data.</text>
</comment>
<dbReference type="AlphaFoldDB" id="A0A3S3UVN8"/>
<gene>
    <name evidence="9 11" type="primary">lnt</name>
    <name evidence="11" type="ORF">EPL05_17450</name>
</gene>
<keyword evidence="12" id="KW-1185">Reference proteome</keyword>
<dbReference type="InterPro" id="IPR045378">
    <property type="entry name" value="LNT_N"/>
</dbReference>
<reference evidence="11 12" key="1">
    <citation type="submission" date="2019-01" db="EMBL/GenBank/DDBJ databases">
        <title>Mucilaginibacter antarcticum sp. nov., isolated from antarctic soil.</title>
        <authorList>
            <person name="Yan Y.-Q."/>
            <person name="Du Z.-J."/>
        </authorList>
    </citation>
    <scope>NUCLEOTIDE SEQUENCE [LARGE SCALE GENOMIC DNA]</scope>
    <source>
        <strain evidence="11 12">F01003</strain>
    </source>
</reference>
<feature type="transmembrane region" description="Helical" evidence="9">
    <location>
        <begin position="116"/>
        <end position="134"/>
    </location>
</feature>
<comment type="similarity">
    <text evidence="2 9">Belongs to the CN hydrolase family. Apolipoprotein N-acyltransferase subfamily.</text>
</comment>
<sequence length="543" mass="61761">MKKNIPLSILSGLLLWIAWPPTPYTTFMLFLGFVPMLLAMENIIQSTSAKKGKQIFNTTFLGFFVWNTLCVYWVYNALKIIGPVVAIPVTLIPYALGPLLMSTACWLYYRLRLKTNRTIGLIGLVCFWIGYEYLHQSWDLNFPWMTLGNGFAVSHQWVQWYEYTGVYGGTIWVWAINILLFLLYVGLQEAQTKKLRSKLIISVTLTLILPLGISLIRYYNYEEHVNPANIVIAQPNIDPYEKEGTIPVYNQIETLTKLSDSLAQRNTEFFIWPETAIVEFMDEDHMLNNNYYLQVRRFLNRYKNGNVITGGETYRLYDKQVNETASPTPNGGFWDHYSSAINIENSAKVHIYHKSRLVPGAEALPFGSVLSFLKPVFAHLGGATGAYTIQTKPSVLYSQSGIGVTPVICYDSIWGEWVARSVSQGSEFIAIITNDGWWENTSGKDQHLDYAKLRAIETRRWVCQSANTGISAFINQRGDVVKQSKWWVKTALKHDINLNSDITFYVEYGDYLPKLGSILAVLGIAFLLIKAFFKKNVAAKING</sequence>
<dbReference type="InterPro" id="IPR004563">
    <property type="entry name" value="Apolipo_AcylTrfase"/>
</dbReference>
<feature type="transmembrane region" description="Helical" evidence="9">
    <location>
        <begin position="166"/>
        <end position="187"/>
    </location>
</feature>
<dbReference type="UniPathway" id="UPA00666"/>
<evidence type="ECO:0000256" key="2">
    <source>
        <dbReference type="ARBA" id="ARBA00010065"/>
    </source>
</evidence>
<keyword evidence="5 9" id="KW-0812">Transmembrane</keyword>
<comment type="subcellular location">
    <subcellularLocation>
        <location evidence="1 9">Cell membrane</location>
        <topology evidence="1 9">Multi-pass membrane protein</topology>
    </subcellularLocation>
</comment>
<evidence type="ECO:0000313" key="11">
    <source>
        <dbReference type="EMBL" id="RWY49199.1"/>
    </source>
</evidence>
<dbReference type="EC" id="2.3.1.269" evidence="9"/>
<evidence type="ECO:0000256" key="3">
    <source>
        <dbReference type="ARBA" id="ARBA00022475"/>
    </source>
</evidence>
<dbReference type="SUPFAM" id="SSF56317">
    <property type="entry name" value="Carbon-nitrogen hydrolase"/>
    <property type="match status" value="1"/>
</dbReference>
<keyword evidence="8 9" id="KW-0012">Acyltransferase</keyword>
<name>A0A3S3UVN8_9SPHI</name>
<dbReference type="InterPro" id="IPR003010">
    <property type="entry name" value="C-N_Hydrolase"/>
</dbReference>
<dbReference type="Pfam" id="PF00795">
    <property type="entry name" value="CN_hydrolase"/>
    <property type="match status" value="1"/>
</dbReference>
<dbReference type="CDD" id="cd07571">
    <property type="entry name" value="ALP_N-acyl_transferase"/>
    <property type="match status" value="1"/>
</dbReference>
<dbReference type="Pfam" id="PF20154">
    <property type="entry name" value="LNT_N"/>
    <property type="match status" value="1"/>
</dbReference>
<dbReference type="HAMAP" id="MF_01148">
    <property type="entry name" value="Lnt"/>
    <property type="match status" value="1"/>
</dbReference>
<feature type="domain" description="CN hydrolase" evidence="10">
    <location>
        <begin position="228"/>
        <end position="498"/>
    </location>
</feature>
<keyword evidence="6 9" id="KW-1133">Transmembrane helix</keyword>
<proteinExistence type="inferred from homology"/>
<comment type="pathway">
    <text evidence="9">Protein modification; lipoprotein biosynthesis (N-acyl transfer).</text>
</comment>
<organism evidence="11 12">
    <name type="scientific">Mucilaginibacter gilvus</name>
    <dbReference type="NCBI Taxonomy" id="2305909"/>
    <lineage>
        <taxon>Bacteria</taxon>
        <taxon>Pseudomonadati</taxon>
        <taxon>Bacteroidota</taxon>
        <taxon>Sphingobacteriia</taxon>
        <taxon>Sphingobacteriales</taxon>
        <taxon>Sphingobacteriaceae</taxon>
        <taxon>Mucilaginibacter</taxon>
    </lineage>
</organism>
<feature type="transmembrane region" description="Helical" evidence="9">
    <location>
        <begin position="81"/>
        <end position="109"/>
    </location>
</feature>
<evidence type="ECO:0000313" key="12">
    <source>
        <dbReference type="Proteomes" id="UP000286701"/>
    </source>
</evidence>
<evidence type="ECO:0000256" key="6">
    <source>
        <dbReference type="ARBA" id="ARBA00022989"/>
    </source>
</evidence>
<dbReference type="PROSITE" id="PS50263">
    <property type="entry name" value="CN_HYDROLASE"/>
    <property type="match status" value="1"/>
</dbReference>
<dbReference type="NCBIfam" id="TIGR00546">
    <property type="entry name" value="lnt"/>
    <property type="match status" value="1"/>
</dbReference>
<dbReference type="GO" id="GO:0005886">
    <property type="term" value="C:plasma membrane"/>
    <property type="evidence" value="ECO:0007669"/>
    <property type="project" value="UniProtKB-SubCell"/>
</dbReference>
<dbReference type="EMBL" id="SBIW01000008">
    <property type="protein sequence ID" value="RWY49199.1"/>
    <property type="molecule type" value="Genomic_DNA"/>
</dbReference>
<accession>A0A3S3UVN8</accession>
<dbReference type="Proteomes" id="UP000286701">
    <property type="component" value="Unassembled WGS sequence"/>
</dbReference>
<dbReference type="GO" id="GO:0042158">
    <property type="term" value="P:lipoprotein biosynthetic process"/>
    <property type="evidence" value="ECO:0007669"/>
    <property type="project" value="UniProtKB-UniRule"/>
</dbReference>
<feature type="transmembrane region" description="Helical" evidence="9">
    <location>
        <begin position="55"/>
        <end position="75"/>
    </location>
</feature>
<evidence type="ECO:0000256" key="8">
    <source>
        <dbReference type="ARBA" id="ARBA00023315"/>
    </source>
</evidence>
<comment type="function">
    <text evidence="9">Catalyzes the phospholipid dependent N-acylation of the N-terminal cysteine of apolipoprotein, the last step in lipoprotein maturation.</text>
</comment>
<dbReference type="Gene3D" id="3.60.110.10">
    <property type="entry name" value="Carbon-nitrogen hydrolase"/>
    <property type="match status" value="1"/>
</dbReference>
<feature type="transmembrane region" description="Helical" evidence="9">
    <location>
        <begin position="199"/>
        <end position="219"/>
    </location>
</feature>
<comment type="catalytic activity">
    <reaction evidence="9">
        <text>N-terminal S-1,2-diacyl-sn-glyceryl-L-cysteinyl-[lipoprotein] + a glycerophospholipid = N-acyl-S-1,2-diacyl-sn-glyceryl-L-cysteinyl-[lipoprotein] + a 2-acyl-sn-glycero-3-phospholipid + H(+)</text>
        <dbReference type="Rhea" id="RHEA:48228"/>
        <dbReference type="Rhea" id="RHEA-COMP:14681"/>
        <dbReference type="Rhea" id="RHEA-COMP:14684"/>
        <dbReference type="ChEBI" id="CHEBI:15378"/>
        <dbReference type="ChEBI" id="CHEBI:136912"/>
        <dbReference type="ChEBI" id="CHEBI:140656"/>
        <dbReference type="ChEBI" id="CHEBI:140657"/>
        <dbReference type="ChEBI" id="CHEBI:140660"/>
        <dbReference type="EC" id="2.3.1.269"/>
    </reaction>
</comment>